<protein>
    <recommendedName>
        <fullName evidence="3">CRISPR-associated protein, Csd2 family</fullName>
    </recommendedName>
</protein>
<evidence type="ECO:0000313" key="1">
    <source>
        <dbReference type="EMBL" id="GAA5501120.1"/>
    </source>
</evidence>
<proteinExistence type="predicted"/>
<dbReference type="RefSeq" id="WP_353541094.1">
    <property type="nucleotide sequence ID" value="NZ_BAABRN010000006.1"/>
</dbReference>
<evidence type="ECO:0008006" key="3">
    <source>
        <dbReference type="Google" id="ProtNLM"/>
    </source>
</evidence>
<organism evidence="1 2">
    <name type="scientific">Deinococcus xinjiangensis</name>
    <dbReference type="NCBI Taxonomy" id="457454"/>
    <lineage>
        <taxon>Bacteria</taxon>
        <taxon>Thermotogati</taxon>
        <taxon>Deinococcota</taxon>
        <taxon>Deinococci</taxon>
        <taxon>Deinococcales</taxon>
        <taxon>Deinococcaceae</taxon>
        <taxon>Deinococcus</taxon>
    </lineage>
</organism>
<dbReference type="EMBL" id="BAABRN010000006">
    <property type="protein sequence ID" value="GAA5501120.1"/>
    <property type="molecule type" value="Genomic_DNA"/>
</dbReference>
<dbReference type="InterPro" id="IPR006482">
    <property type="entry name" value="Cas7_Csh2/Csh2"/>
</dbReference>
<dbReference type="Proteomes" id="UP001458946">
    <property type="component" value="Unassembled WGS sequence"/>
</dbReference>
<reference evidence="1 2" key="1">
    <citation type="submission" date="2024-02" db="EMBL/GenBank/DDBJ databases">
        <title>Deinococcus xinjiangensis NBRC 107630.</title>
        <authorList>
            <person name="Ichikawa N."/>
            <person name="Katano-Makiyama Y."/>
            <person name="Hidaka K."/>
        </authorList>
    </citation>
    <scope>NUCLEOTIDE SEQUENCE [LARGE SCALE GENOMIC DNA]</scope>
    <source>
        <strain evidence="1 2">NBRC 107630</strain>
    </source>
</reference>
<name>A0ABP9V754_9DEIO</name>
<accession>A0ABP9V754</accession>
<keyword evidence="2" id="KW-1185">Reference proteome</keyword>
<sequence>MKFPELNPHQKHQIFYVVSAHNSNPNGDPVADNAPRTNPYSGHGVITAASIKRKVRDYIHEKYGDAPGMDIFIKHEDVMATVAAAALSKAGLQLGVGVSFTPDELGELLDAGLPEAFDVQGESVSYNGTLKNAELKKVMKGLAEAGVSDETRQKLEQLTSQKLEGADRKQLQKEARPVMAKSFIDARLFGYTAPDSAGKTRGPVQMTDAESLEPVNLLEQSITRVARSQPGEKEGNGNFGRRTVVDHAAYVATAHVNPALAKLQGVTSEDLTALLEGLWYGQEAARSSSRPDVRVEALVIVSHDSPYGNMPSHEVERRLSVQAGERHSYLVEYDQANLPEGVSVQIIR</sequence>
<dbReference type="Pfam" id="PF05107">
    <property type="entry name" value="Cas_Cas7"/>
    <property type="match status" value="1"/>
</dbReference>
<comment type="caution">
    <text evidence="1">The sequence shown here is derived from an EMBL/GenBank/DDBJ whole genome shotgun (WGS) entry which is preliminary data.</text>
</comment>
<gene>
    <name evidence="1" type="ORF">Dxin01_00851</name>
</gene>
<evidence type="ECO:0000313" key="2">
    <source>
        <dbReference type="Proteomes" id="UP001458946"/>
    </source>
</evidence>